<sequence length="76" mass="8178">MGRGPIIRSTRPSARCWSMANASAILTGSLVVISVVEVERVSRSVRAATYPSMVVGGGRHERWVVVLAGREDVVAR</sequence>
<gene>
    <name evidence="1" type="ORF">SIRAN8898</name>
</gene>
<name>A0A061A229_9ACTN</name>
<proteinExistence type="predicted"/>
<reference evidence="1" key="1">
    <citation type="submission" date="2014-05" db="EMBL/GenBank/DDBJ databases">
        <authorList>
            <person name="Horn Fabian"/>
        </authorList>
    </citation>
    <scope>NUCLEOTIDE SEQUENCE</scope>
</reference>
<dbReference type="AlphaFoldDB" id="A0A061A229"/>
<evidence type="ECO:0000313" key="1">
    <source>
        <dbReference type="EMBL" id="CDR16112.1"/>
    </source>
</evidence>
<dbReference type="EMBL" id="LK022848">
    <property type="protein sequence ID" value="CDR16112.1"/>
    <property type="molecule type" value="Genomic_DNA"/>
</dbReference>
<accession>A0A061A229</accession>
<dbReference type="HOGENOM" id="CLU_2652946_0_0_11"/>
<organism evidence="1">
    <name type="scientific">Streptomyces iranensis</name>
    <dbReference type="NCBI Taxonomy" id="576784"/>
    <lineage>
        <taxon>Bacteria</taxon>
        <taxon>Bacillati</taxon>
        <taxon>Actinomycetota</taxon>
        <taxon>Actinomycetes</taxon>
        <taxon>Kitasatosporales</taxon>
        <taxon>Streptomycetaceae</taxon>
        <taxon>Streptomyces</taxon>
        <taxon>Streptomyces violaceusniger group</taxon>
    </lineage>
</organism>
<protein>
    <submittedName>
        <fullName evidence="1">Uncharacterized protein</fullName>
    </submittedName>
</protein>
<dbReference type="PATRIC" id="fig|576784.4.peg.9127"/>